<evidence type="ECO:0000313" key="4">
    <source>
        <dbReference type="EMBL" id="KAJ0977355.1"/>
    </source>
</evidence>
<dbReference type="GO" id="GO:0003779">
    <property type="term" value="F:actin binding"/>
    <property type="evidence" value="ECO:0007669"/>
    <property type="project" value="UniProtKB-UniRule"/>
</dbReference>
<feature type="compositionally biased region" description="Polar residues" evidence="3">
    <location>
        <begin position="743"/>
        <end position="762"/>
    </location>
</feature>
<feature type="compositionally biased region" description="Basic and acidic residues" evidence="3">
    <location>
        <begin position="1106"/>
        <end position="1116"/>
    </location>
</feature>
<dbReference type="GO" id="GO:2000601">
    <property type="term" value="P:positive regulation of Arp2/3 complex-mediated actin nucleation"/>
    <property type="evidence" value="ECO:0007669"/>
    <property type="project" value="TreeGrafter"/>
</dbReference>
<feature type="region of interest" description="Disordered" evidence="3">
    <location>
        <begin position="181"/>
        <end position="231"/>
    </location>
</feature>
<dbReference type="GO" id="GO:0005856">
    <property type="term" value="C:cytoskeleton"/>
    <property type="evidence" value="ECO:0007669"/>
    <property type="project" value="UniProtKB-SubCell"/>
</dbReference>
<comment type="caution">
    <text evidence="4">The sequence shown here is derived from an EMBL/GenBank/DDBJ whole genome shotgun (WGS) entry which is preliminary data.</text>
</comment>
<dbReference type="Proteomes" id="UP001085076">
    <property type="component" value="Miscellaneous, Linkage group lg03"/>
</dbReference>
<feature type="region of interest" description="Disordered" evidence="3">
    <location>
        <begin position="302"/>
        <end position="343"/>
    </location>
</feature>
<feature type="compositionally biased region" description="Polar residues" evidence="3">
    <location>
        <begin position="208"/>
        <end position="231"/>
    </location>
</feature>
<feature type="compositionally biased region" description="Polar residues" evidence="3">
    <location>
        <begin position="518"/>
        <end position="555"/>
    </location>
</feature>
<feature type="region of interest" description="Disordered" evidence="3">
    <location>
        <begin position="667"/>
        <end position="717"/>
    </location>
</feature>
<protein>
    <recommendedName>
        <fullName evidence="2">Protein SCAR</fullName>
    </recommendedName>
    <alternativeName>
        <fullName evidence="2">Protein WAVE</fullName>
    </alternativeName>
</protein>
<feature type="compositionally biased region" description="Low complexity" evidence="3">
    <location>
        <begin position="838"/>
        <end position="852"/>
    </location>
</feature>
<comment type="similarity">
    <text evidence="1 2">Belongs to the SCAR/WAVE family.</text>
</comment>
<dbReference type="Gene3D" id="1.20.5.340">
    <property type="match status" value="1"/>
</dbReference>
<name>A0A9D5HI38_9LILI</name>
<evidence type="ECO:0000313" key="5">
    <source>
        <dbReference type="Proteomes" id="UP001085076"/>
    </source>
</evidence>
<gene>
    <name evidence="4" type="ORF">J5N97_012829</name>
</gene>
<feature type="region of interest" description="Disordered" evidence="3">
    <location>
        <begin position="738"/>
        <end position="762"/>
    </location>
</feature>
<feature type="compositionally biased region" description="Basic residues" evidence="3">
    <location>
        <begin position="187"/>
        <end position="201"/>
    </location>
</feature>
<keyword evidence="2" id="KW-0963">Cytoplasm</keyword>
<dbReference type="GO" id="GO:0034237">
    <property type="term" value="F:protein kinase A regulatory subunit binding"/>
    <property type="evidence" value="ECO:0007669"/>
    <property type="project" value="TreeGrafter"/>
</dbReference>
<accession>A0A9D5HI38</accession>
<dbReference type="InterPro" id="IPR028288">
    <property type="entry name" value="SCAR/WAVE_fam"/>
</dbReference>
<comment type="function">
    <text evidence="2">Involved in regulation of actin and microtubule organization. Part of a WAVE complex that activates the Arp2/3 complex.</text>
</comment>
<organism evidence="4 5">
    <name type="scientific">Dioscorea zingiberensis</name>
    <dbReference type="NCBI Taxonomy" id="325984"/>
    <lineage>
        <taxon>Eukaryota</taxon>
        <taxon>Viridiplantae</taxon>
        <taxon>Streptophyta</taxon>
        <taxon>Embryophyta</taxon>
        <taxon>Tracheophyta</taxon>
        <taxon>Spermatophyta</taxon>
        <taxon>Magnoliopsida</taxon>
        <taxon>Liliopsida</taxon>
        <taxon>Dioscoreales</taxon>
        <taxon>Dioscoreaceae</taxon>
        <taxon>Dioscorea</taxon>
    </lineage>
</organism>
<dbReference type="GO" id="GO:0071933">
    <property type="term" value="F:Arp2/3 complex binding"/>
    <property type="evidence" value="ECO:0007669"/>
    <property type="project" value="TreeGrafter"/>
</dbReference>
<feature type="region of interest" description="Disordered" evidence="3">
    <location>
        <begin position="1082"/>
        <end position="1135"/>
    </location>
</feature>
<keyword evidence="2" id="KW-0206">Cytoskeleton</keyword>
<evidence type="ECO:0000256" key="3">
    <source>
        <dbReference type="SAM" id="MobiDB-lite"/>
    </source>
</evidence>
<reference evidence="4" key="1">
    <citation type="submission" date="2021-03" db="EMBL/GenBank/DDBJ databases">
        <authorList>
            <person name="Li Z."/>
            <person name="Yang C."/>
        </authorList>
    </citation>
    <scope>NUCLEOTIDE SEQUENCE</scope>
    <source>
        <strain evidence="4">Dzin_1.0</strain>
        <tissue evidence="4">Leaf</tissue>
    </source>
</reference>
<feature type="region of interest" description="Disordered" evidence="3">
    <location>
        <begin position="894"/>
        <end position="939"/>
    </location>
</feature>
<proteinExistence type="inferred from homology"/>
<feature type="region of interest" description="Disordered" evidence="3">
    <location>
        <begin position="783"/>
        <end position="859"/>
    </location>
</feature>
<evidence type="ECO:0000256" key="2">
    <source>
        <dbReference type="RuleBase" id="RU367034"/>
    </source>
</evidence>
<feature type="compositionally biased region" description="Polar residues" evidence="3">
    <location>
        <begin position="687"/>
        <end position="700"/>
    </location>
</feature>
<feature type="region of interest" description="Disordered" evidence="3">
    <location>
        <begin position="419"/>
        <end position="472"/>
    </location>
</feature>
<evidence type="ECO:0000256" key="1">
    <source>
        <dbReference type="ARBA" id="ARBA00006993"/>
    </source>
</evidence>
<feature type="region of interest" description="Disordered" evidence="3">
    <location>
        <begin position="518"/>
        <end position="560"/>
    </location>
</feature>
<dbReference type="EMBL" id="JAGGNH010000003">
    <property type="protein sequence ID" value="KAJ0977355.1"/>
    <property type="molecule type" value="Genomic_DNA"/>
</dbReference>
<keyword evidence="2" id="KW-0009">Actin-binding</keyword>
<dbReference type="PANTHER" id="PTHR12902:SF33">
    <property type="entry name" value="PROTEIN SCAR3"/>
    <property type="match status" value="1"/>
</dbReference>
<dbReference type="Gene3D" id="6.10.280.150">
    <property type="match status" value="2"/>
</dbReference>
<feature type="compositionally biased region" description="Polar residues" evidence="3">
    <location>
        <begin position="805"/>
        <end position="814"/>
    </location>
</feature>
<feature type="compositionally biased region" description="Low complexity" evidence="3">
    <location>
        <begin position="457"/>
        <end position="466"/>
    </location>
</feature>
<dbReference type="AlphaFoldDB" id="A0A9D5HI38"/>
<feature type="region of interest" description="Disordered" evidence="3">
    <location>
        <begin position="1143"/>
        <end position="1162"/>
    </location>
</feature>
<reference evidence="4" key="2">
    <citation type="journal article" date="2022" name="Hortic Res">
        <title>The genome of Dioscorea zingiberensis sheds light on the biosynthesis, origin and evolution of the medicinally important diosgenin saponins.</title>
        <authorList>
            <person name="Li Y."/>
            <person name="Tan C."/>
            <person name="Li Z."/>
            <person name="Guo J."/>
            <person name="Li S."/>
            <person name="Chen X."/>
            <person name="Wang C."/>
            <person name="Dai X."/>
            <person name="Yang H."/>
            <person name="Song W."/>
            <person name="Hou L."/>
            <person name="Xu J."/>
            <person name="Tong Z."/>
            <person name="Xu A."/>
            <person name="Yuan X."/>
            <person name="Wang W."/>
            <person name="Yang Q."/>
            <person name="Chen L."/>
            <person name="Sun Z."/>
            <person name="Wang K."/>
            <person name="Pan B."/>
            <person name="Chen J."/>
            <person name="Bao Y."/>
            <person name="Liu F."/>
            <person name="Qi X."/>
            <person name="Gang D.R."/>
            <person name="Wen J."/>
            <person name="Li J."/>
        </authorList>
    </citation>
    <scope>NUCLEOTIDE SEQUENCE</scope>
    <source>
        <strain evidence="4">Dzin_1.0</strain>
    </source>
</reference>
<sequence length="1194" mass="131977">MPLVRFEVRNEYGLGDLELYRGPGRKEDSKALLDGVAVSGLVGILRQLGDLAEFAADVFRDLHEQVMATSARGRKMMTRMQRIEAKLPSLEKAVQSQTSHIHFAYVAGTNWHANVRTDESLLLGSDLPQFIMDSYEECHDPPRLYLLDKFDSAGPGACLKRYSDPSYFKRACVTLELAKAEKVQREKKNHRNKRKGARHRRGEVQRHAVSTSPHNTSVRFASPESDGQSYSTENTFISDLRQKAEVASESTSFDSKTRLNYVEEVSNATNPSALPDDLEYDDFSVSKLEIDNCELSASVTHSASRDGAYDDLQQDPLQGKSANGSPPVTWDEKAEISKPTSPRSFDDILVDRVEDSDPLPACYEISNADTEIAKLETAVDQEDILFDIPNVPSSLPGENHFDEVNSETENYMDALNTMESETETDSEYQTKREVRSLPGYSNSAVESRNEQAPEMVSPSSDSSDSDTPFASHDSLRQDADLELHNTVPAESLDNVESTCSNNAIDKDYSESHPDLLRTSNFEVDGSDQSPESSTHPDLLRTNNFEVDGSDQSPESITHPDFLRTSNFEVDGSDQSPELSTPILATELSNGITAGTSEGHTSSSGDALSMPAINFWTNGNLLGVEPSKPPDFSFPSISREEDTPSDTTVTGFYLSSYMVRNKLQKDKVAAKSDTADIPNGENMDRSPNIRSSMDQNKTCNLGQHGDLSGKQSSQERHSGDIFASKATSDLMEVKPFAPGAELPFTSNADPQTSESGQTTMSISSSFSGLAQRFLSSSLQRRVSFPNDELSRPSGNTSSEVRRSKENSVQNWNGESSMEGVSKVSSAHNTTNKMEHGSLKKSLSSSSRYSEQSSPPLEHMKISFRPMNQFETSKLKLDFSNDDLHENYEDIIFPSFQLLPGPTAPSRNDDSDSDDDTFCRSYPYSSEELMSPRSDSNSDLWEQDENDTIKDHEISHRSPSSVASISNYTGFGHMNDYSLDPKNGIMNFNDNDDGISFQSSQIIDLPGLDAVKFQKPQRDEPCGALPVDSEGPVLQSKNELPLPPPLPPMQWRITKGDFGSIEDNNSVITELDDHLDSLQAQRFIDDKREQNATTPKPIPDSMANPDQNQHDNDHKMNGQREANQVAPNKELDEKDFLQQIRNKSFSLRRTVASKPSTGSQPTTNVNVAAILEKANAIRQAFVGSDDGGDDDNWSDG</sequence>
<dbReference type="PANTHER" id="PTHR12902">
    <property type="entry name" value="WASP-1"/>
    <property type="match status" value="1"/>
</dbReference>
<keyword evidence="5" id="KW-1185">Reference proteome</keyword>
<dbReference type="GO" id="GO:0030036">
    <property type="term" value="P:actin cytoskeleton organization"/>
    <property type="evidence" value="ECO:0007669"/>
    <property type="project" value="UniProtKB-UniRule"/>
</dbReference>
<comment type="subcellular location">
    <subcellularLocation>
        <location evidence="2">Cytoplasm</location>
        <location evidence="2">Cytoskeleton</location>
    </subcellularLocation>
</comment>
<dbReference type="OrthoDB" id="753427at2759"/>
<feature type="compositionally biased region" description="Polar residues" evidence="3">
    <location>
        <begin position="821"/>
        <end position="830"/>
    </location>
</feature>